<name>A0A367ZMA9_9BACT</name>
<accession>A0A367ZMA9</accession>
<dbReference type="EMBL" id="QOQW01000015">
    <property type="protein sequence ID" value="RCK79180.1"/>
    <property type="molecule type" value="Genomic_DNA"/>
</dbReference>
<dbReference type="AlphaFoldDB" id="A0A367ZMA9"/>
<evidence type="ECO:0000313" key="1">
    <source>
        <dbReference type="EMBL" id="RCK79180.1"/>
    </source>
</evidence>
<gene>
    <name evidence="1" type="ORF">OZSIB_0294</name>
</gene>
<proteinExistence type="predicted"/>
<organism evidence="1 2">
    <name type="scientific">Candidatus Ozemobacter sibiricus</name>
    <dbReference type="NCBI Taxonomy" id="2268124"/>
    <lineage>
        <taxon>Bacteria</taxon>
        <taxon>Candidatus Ozemobacteria</taxon>
        <taxon>Candidatus Ozemobacterales</taxon>
        <taxon>Candidatus Ozemobacteraceae</taxon>
        <taxon>Candidatus Ozemobacter</taxon>
    </lineage>
</organism>
<comment type="caution">
    <text evidence="1">The sequence shown here is derived from an EMBL/GenBank/DDBJ whole genome shotgun (WGS) entry which is preliminary data.</text>
</comment>
<dbReference type="Proteomes" id="UP000252355">
    <property type="component" value="Unassembled WGS sequence"/>
</dbReference>
<evidence type="ECO:0000313" key="2">
    <source>
        <dbReference type="Proteomes" id="UP000252355"/>
    </source>
</evidence>
<sequence>MVFFPTPPDATWRDVSIRFKDGHTVSVKAKTAGGVFNYTQMGMANKKNGDPTVQWDLLKTFAEERGVLDWTSNKADRKNQKRRELLAANLRDFFRIEGDPFRLTDDGKGWQALFLISPDE</sequence>
<protein>
    <submittedName>
        <fullName evidence="1">Uncharacterized protein</fullName>
    </submittedName>
</protein>
<reference evidence="1 2" key="1">
    <citation type="submission" date="2018-05" db="EMBL/GenBank/DDBJ databases">
        <title>A metagenomic window into the 2 km-deep terrestrial subsurface aquifer revealed taxonomically and functionally diverse microbial community comprising novel uncultured bacterial lineages.</title>
        <authorList>
            <person name="Kadnikov V.V."/>
            <person name="Mardanov A.V."/>
            <person name="Beletsky A.V."/>
            <person name="Banks D."/>
            <person name="Pimenov N.V."/>
            <person name="Frank Y.A."/>
            <person name="Karnachuk O.V."/>
            <person name="Ravin N.V."/>
        </authorList>
    </citation>
    <scope>NUCLEOTIDE SEQUENCE [LARGE SCALE GENOMIC DNA]</scope>
    <source>
        <strain evidence="1">BY5</strain>
    </source>
</reference>